<keyword evidence="3" id="KW-1185">Reference proteome</keyword>
<name>A0AAW1PKF1_9CHLO</name>
<accession>A0AAW1PKF1</accession>
<dbReference type="EMBL" id="JALJOQ010000021">
    <property type="protein sequence ID" value="KAK9809312.1"/>
    <property type="molecule type" value="Genomic_DNA"/>
</dbReference>
<comment type="caution">
    <text evidence="2">The sequence shown here is derived from an EMBL/GenBank/DDBJ whole genome shotgun (WGS) entry which is preliminary data.</text>
</comment>
<evidence type="ECO:0000313" key="3">
    <source>
        <dbReference type="Proteomes" id="UP001465755"/>
    </source>
</evidence>
<proteinExistence type="predicted"/>
<feature type="region of interest" description="Disordered" evidence="1">
    <location>
        <begin position="1"/>
        <end position="52"/>
    </location>
</feature>
<evidence type="ECO:0000256" key="1">
    <source>
        <dbReference type="SAM" id="MobiDB-lite"/>
    </source>
</evidence>
<sequence>MGKDLSTDGPSAPLLASHQGEHGSEVAVRPVEDGFDPDNTAPTFPGRPPPVTAAGNVVGYPVQEIITREPAPTQSQIMAYTAVHDHPAHVSCPNCGHTGLTKIHKVSGFCTCERSGPAPLLSL</sequence>
<organism evidence="2 3">
    <name type="scientific">Symbiochloris irregularis</name>
    <dbReference type="NCBI Taxonomy" id="706552"/>
    <lineage>
        <taxon>Eukaryota</taxon>
        <taxon>Viridiplantae</taxon>
        <taxon>Chlorophyta</taxon>
        <taxon>core chlorophytes</taxon>
        <taxon>Trebouxiophyceae</taxon>
        <taxon>Trebouxiales</taxon>
        <taxon>Trebouxiaceae</taxon>
        <taxon>Symbiochloris</taxon>
    </lineage>
</organism>
<protein>
    <submittedName>
        <fullName evidence="2">Uncharacterized protein</fullName>
    </submittedName>
</protein>
<reference evidence="2 3" key="1">
    <citation type="journal article" date="2024" name="Nat. Commun.">
        <title>Phylogenomics reveals the evolutionary origins of lichenization in chlorophyte algae.</title>
        <authorList>
            <person name="Puginier C."/>
            <person name="Libourel C."/>
            <person name="Otte J."/>
            <person name="Skaloud P."/>
            <person name="Haon M."/>
            <person name="Grisel S."/>
            <person name="Petersen M."/>
            <person name="Berrin J.G."/>
            <person name="Delaux P.M."/>
            <person name="Dal Grande F."/>
            <person name="Keller J."/>
        </authorList>
    </citation>
    <scope>NUCLEOTIDE SEQUENCE [LARGE SCALE GENOMIC DNA]</scope>
    <source>
        <strain evidence="2 3">SAG 2036</strain>
    </source>
</reference>
<dbReference type="AlphaFoldDB" id="A0AAW1PKF1"/>
<gene>
    <name evidence="2" type="ORF">WJX73_003989</name>
</gene>
<dbReference type="Proteomes" id="UP001465755">
    <property type="component" value="Unassembled WGS sequence"/>
</dbReference>
<evidence type="ECO:0000313" key="2">
    <source>
        <dbReference type="EMBL" id="KAK9809312.1"/>
    </source>
</evidence>